<keyword evidence="9 14" id="KW-0460">Magnesium</keyword>
<protein>
    <recommendedName>
        <fullName evidence="3 14">DNA ligase</fullName>
        <ecNumber evidence="2 14">6.5.1.2</ecNumber>
    </recommendedName>
    <alternativeName>
        <fullName evidence="14">Polydeoxyribonucleotide synthase [NAD(+)]</fullName>
    </alternativeName>
</protein>
<evidence type="ECO:0000256" key="13">
    <source>
        <dbReference type="ARBA" id="ARBA00060881"/>
    </source>
</evidence>
<feature type="binding site" evidence="14">
    <location>
        <position position="314"/>
    </location>
    <ligand>
        <name>NAD(+)</name>
        <dbReference type="ChEBI" id="CHEBI:57540"/>
    </ligand>
</feature>
<dbReference type="NCBIfam" id="NF005932">
    <property type="entry name" value="PRK07956.1"/>
    <property type="match status" value="1"/>
</dbReference>
<dbReference type="Gene3D" id="2.40.50.140">
    <property type="entry name" value="Nucleic acid-binding proteins"/>
    <property type="match status" value="1"/>
</dbReference>
<comment type="similarity">
    <text evidence="13 14">Belongs to the NAD-dependent DNA ligase family. LigA subfamily.</text>
</comment>
<dbReference type="Gene3D" id="1.10.287.610">
    <property type="entry name" value="Helix hairpin bin"/>
    <property type="match status" value="1"/>
</dbReference>
<keyword evidence="11 14" id="KW-0234">DNA repair</keyword>
<evidence type="ECO:0000256" key="8">
    <source>
        <dbReference type="ARBA" id="ARBA00022833"/>
    </source>
</evidence>
<dbReference type="RefSeq" id="WP_136902421.1">
    <property type="nucleotide sequence ID" value="NZ_SUME01000007.1"/>
</dbReference>
<dbReference type="GO" id="GO:0046872">
    <property type="term" value="F:metal ion binding"/>
    <property type="evidence" value="ECO:0007669"/>
    <property type="project" value="UniProtKB-KW"/>
</dbReference>
<keyword evidence="5 14" id="KW-0235">DNA replication</keyword>
<proteinExistence type="inferred from homology"/>
<dbReference type="GO" id="GO:0003911">
    <property type="term" value="F:DNA ligase (NAD+) activity"/>
    <property type="evidence" value="ECO:0007669"/>
    <property type="project" value="UniProtKB-UniRule"/>
</dbReference>
<evidence type="ECO:0000256" key="4">
    <source>
        <dbReference type="ARBA" id="ARBA00022598"/>
    </source>
</evidence>
<dbReference type="FunFam" id="3.30.470.30:FF:000001">
    <property type="entry name" value="DNA ligase"/>
    <property type="match status" value="1"/>
</dbReference>
<dbReference type="InterPro" id="IPR004150">
    <property type="entry name" value="NAD_DNA_ligase_OB"/>
</dbReference>
<comment type="catalytic activity">
    <reaction evidence="12 14">
        <text>NAD(+) + (deoxyribonucleotide)n-3'-hydroxyl + 5'-phospho-(deoxyribonucleotide)m = (deoxyribonucleotide)n+m + AMP + beta-nicotinamide D-nucleotide.</text>
        <dbReference type="EC" id="6.5.1.2"/>
    </reaction>
</comment>
<dbReference type="InterPro" id="IPR004149">
    <property type="entry name" value="Znf_DNAligase_C4"/>
</dbReference>
<dbReference type="SUPFAM" id="SSF56091">
    <property type="entry name" value="DNA ligase/mRNA capping enzyme, catalytic domain"/>
    <property type="match status" value="1"/>
</dbReference>
<feature type="binding site" evidence="14">
    <location>
        <position position="290"/>
    </location>
    <ligand>
        <name>NAD(+)</name>
        <dbReference type="ChEBI" id="CHEBI:57540"/>
    </ligand>
</feature>
<evidence type="ECO:0000256" key="3">
    <source>
        <dbReference type="ARBA" id="ARBA00013308"/>
    </source>
</evidence>
<dbReference type="InterPro" id="IPR013840">
    <property type="entry name" value="DNAligase_N"/>
</dbReference>
<dbReference type="SMART" id="SM00292">
    <property type="entry name" value="BRCT"/>
    <property type="match status" value="1"/>
</dbReference>
<sequence length="674" mass="76068">MSQDIQDRILKLTTELNEYNYQYYVLANSVVSDFDFDKKLKELEALENEYPEFRDPNSPTLKVGGDITSKFNTVAHRWPMLSLSNTYNEQELRDFDERVQKAIGHPVDYVCELKFDGLSISITFENGKLARAITRGDGTQGDEVTNNVKTIRSIPHQLKEGTAYPASFDIRGEIFMHKSAFLRLNKEREDNGEQTYANPRNFASGTIKLQDSGEVAKRPLDCFLYFLYTENRNKLFATHWDSLQAVKEWGFPVCDETKLCTSIDEVLNFVHYWDIQRHQLTYDIDGIVIKVNEYAYQEELGFTAKSPRWATSFKFKAERVETILNSISYQIGRTGAVTPVANLQPVLLAGTTVKRATLHNANEITRLDLHTGDTVFVEKGGEIIPKIIAANPEKRPASAKTILYPATCPECGTTLIRHDGEAVHYCPNEDGCRPQIVGKMQHFIGRKMMDIQGLGKETIDAFYRLGLIRRISDLYSLATRQDELVNLERFGQKSIENMIAGLEKSKEKPFEKVLFALGIRHVGETVAKKLALHFKSLEHLKNASIEDIANVQDAGIRIAESVYEYLHQEAHLAELDKLAQYGLNFAIEEKELLLAGESLSGKTFLISGVFADFSREELGALIESHGGKMLSSISAKLNYLVAGDKMGPSKLVKAEKLKVPIISDQDLLKMINQN</sequence>
<dbReference type="PROSITE" id="PS01056">
    <property type="entry name" value="DNA_LIGASE_N2"/>
    <property type="match status" value="1"/>
</dbReference>
<feature type="binding site" evidence="14">
    <location>
        <begin position="82"/>
        <end position="83"/>
    </location>
    <ligand>
        <name>NAD(+)</name>
        <dbReference type="ChEBI" id="CHEBI:57540"/>
    </ligand>
</feature>
<keyword evidence="10 14" id="KW-0520">NAD</keyword>
<dbReference type="Gene3D" id="6.20.10.30">
    <property type="match status" value="1"/>
</dbReference>
<dbReference type="EMBL" id="SUME01000007">
    <property type="protein sequence ID" value="TJZ53628.1"/>
    <property type="molecule type" value="Genomic_DNA"/>
</dbReference>
<feature type="binding site" evidence="14">
    <location>
        <position position="112"/>
    </location>
    <ligand>
        <name>NAD(+)</name>
        <dbReference type="ChEBI" id="CHEBI:57540"/>
    </ligand>
</feature>
<dbReference type="GO" id="GO:0003677">
    <property type="term" value="F:DNA binding"/>
    <property type="evidence" value="ECO:0007669"/>
    <property type="project" value="InterPro"/>
</dbReference>
<evidence type="ECO:0000256" key="9">
    <source>
        <dbReference type="ARBA" id="ARBA00022842"/>
    </source>
</evidence>
<dbReference type="InterPro" id="IPR010994">
    <property type="entry name" value="RuvA_2-like"/>
</dbReference>
<feature type="binding site" evidence="14">
    <location>
        <position position="408"/>
    </location>
    <ligand>
        <name>Zn(2+)</name>
        <dbReference type="ChEBI" id="CHEBI:29105"/>
    </ligand>
</feature>
<dbReference type="Pfam" id="PF03120">
    <property type="entry name" value="OB_DNA_ligase"/>
    <property type="match status" value="1"/>
</dbReference>
<feature type="binding site" evidence="14">
    <location>
        <position position="173"/>
    </location>
    <ligand>
        <name>NAD(+)</name>
        <dbReference type="ChEBI" id="CHEBI:57540"/>
    </ligand>
</feature>
<evidence type="ECO:0000259" key="15">
    <source>
        <dbReference type="PROSITE" id="PS50172"/>
    </source>
</evidence>
<evidence type="ECO:0000256" key="7">
    <source>
        <dbReference type="ARBA" id="ARBA00022763"/>
    </source>
</evidence>
<feature type="binding site" evidence="14">
    <location>
        <position position="426"/>
    </location>
    <ligand>
        <name>Zn(2+)</name>
        <dbReference type="ChEBI" id="CHEBI:29105"/>
    </ligand>
</feature>
<dbReference type="InterPro" id="IPR001357">
    <property type="entry name" value="BRCT_dom"/>
</dbReference>
<evidence type="ECO:0000256" key="2">
    <source>
        <dbReference type="ARBA" id="ARBA00012722"/>
    </source>
</evidence>
<feature type="binding site" evidence="14">
    <location>
        <position position="411"/>
    </location>
    <ligand>
        <name>Zn(2+)</name>
        <dbReference type="ChEBI" id="CHEBI:29105"/>
    </ligand>
</feature>
<dbReference type="InterPro" id="IPR013839">
    <property type="entry name" value="DNAligase_adenylation"/>
</dbReference>
<dbReference type="PANTHER" id="PTHR23389:SF9">
    <property type="entry name" value="DNA LIGASE"/>
    <property type="match status" value="1"/>
</dbReference>
<dbReference type="InterPro" id="IPR033136">
    <property type="entry name" value="DNA_ligase_CS"/>
</dbReference>
<feature type="binding site" evidence="14">
    <location>
        <position position="135"/>
    </location>
    <ligand>
        <name>NAD(+)</name>
        <dbReference type="ChEBI" id="CHEBI:57540"/>
    </ligand>
</feature>
<evidence type="ECO:0000313" key="17">
    <source>
        <dbReference type="Proteomes" id="UP000306808"/>
    </source>
</evidence>
<evidence type="ECO:0000256" key="11">
    <source>
        <dbReference type="ARBA" id="ARBA00023204"/>
    </source>
</evidence>
<evidence type="ECO:0000256" key="14">
    <source>
        <dbReference type="HAMAP-Rule" id="MF_01588"/>
    </source>
</evidence>
<dbReference type="PANTHER" id="PTHR23389">
    <property type="entry name" value="CHROMOSOME TRANSMISSION FIDELITY FACTOR 18"/>
    <property type="match status" value="1"/>
</dbReference>
<dbReference type="SUPFAM" id="SSF47781">
    <property type="entry name" value="RuvA domain 2-like"/>
    <property type="match status" value="1"/>
</dbReference>
<comment type="cofactor">
    <cofactor evidence="14">
        <name>Mg(2+)</name>
        <dbReference type="ChEBI" id="CHEBI:18420"/>
    </cofactor>
    <cofactor evidence="14">
        <name>Mn(2+)</name>
        <dbReference type="ChEBI" id="CHEBI:29035"/>
    </cofactor>
</comment>
<organism evidence="16 17">
    <name type="scientific">Sphingobacterium olei</name>
    <dbReference type="NCBI Taxonomy" id="2571155"/>
    <lineage>
        <taxon>Bacteria</taxon>
        <taxon>Pseudomonadati</taxon>
        <taxon>Bacteroidota</taxon>
        <taxon>Sphingobacteriia</taxon>
        <taxon>Sphingobacteriales</taxon>
        <taxon>Sphingobacteriaceae</taxon>
        <taxon>Sphingobacterium</taxon>
    </lineage>
</organism>
<keyword evidence="6 14" id="KW-0479">Metal-binding</keyword>
<dbReference type="Pfam" id="PF00533">
    <property type="entry name" value="BRCT"/>
    <property type="match status" value="1"/>
</dbReference>
<keyword evidence="17" id="KW-1185">Reference proteome</keyword>
<dbReference type="PIRSF" id="PIRSF001604">
    <property type="entry name" value="LigA"/>
    <property type="match status" value="1"/>
</dbReference>
<evidence type="ECO:0000256" key="10">
    <source>
        <dbReference type="ARBA" id="ARBA00023027"/>
    </source>
</evidence>
<comment type="caution">
    <text evidence="16">The sequence shown here is derived from an EMBL/GenBank/DDBJ whole genome shotgun (WGS) entry which is preliminary data.</text>
</comment>
<dbReference type="CDD" id="cd00114">
    <property type="entry name" value="LIGANc"/>
    <property type="match status" value="1"/>
</dbReference>
<gene>
    <name evidence="14 16" type="primary">ligA</name>
    <name evidence="16" type="ORF">FAZ15_16475</name>
</gene>
<dbReference type="GO" id="GO:0006260">
    <property type="term" value="P:DNA replication"/>
    <property type="evidence" value="ECO:0007669"/>
    <property type="project" value="UniProtKB-KW"/>
</dbReference>
<evidence type="ECO:0000256" key="12">
    <source>
        <dbReference type="ARBA" id="ARBA00034005"/>
    </source>
</evidence>
<dbReference type="InterPro" id="IPR012340">
    <property type="entry name" value="NA-bd_OB-fold"/>
</dbReference>
<dbReference type="Pfam" id="PF01653">
    <property type="entry name" value="DNA_ligase_aden"/>
    <property type="match status" value="1"/>
</dbReference>
<name>A0A4V5MKK6_9SPHI</name>
<evidence type="ECO:0000256" key="6">
    <source>
        <dbReference type="ARBA" id="ARBA00022723"/>
    </source>
</evidence>
<dbReference type="Pfam" id="PF03119">
    <property type="entry name" value="DNA_ligase_ZBD"/>
    <property type="match status" value="1"/>
</dbReference>
<feature type="binding site" evidence="14">
    <location>
        <begin position="33"/>
        <end position="37"/>
    </location>
    <ligand>
        <name>NAD(+)</name>
        <dbReference type="ChEBI" id="CHEBI:57540"/>
    </ligand>
</feature>
<comment type="function">
    <text evidence="1 14">DNA ligase that catalyzes the formation of phosphodiester linkages between 5'-phosphoryl and 3'-hydroxyl groups in double-stranded DNA using NAD as a coenzyme and as the energy source for the reaction. It is essential for DNA replication and repair of damaged DNA.</text>
</comment>
<dbReference type="InterPro" id="IPR041663">
    <property type="entry name" value="DisA/LigA_HHH"/>
</dbReference>
<feature type="binding site" evidence="14">
    <location>
        <position position="432"/>
    </location>
    <ligand>
        <name>Zn(2+)</name>
        <dbReference type="ChEBI" id="CHEBI:29105"/>
    </ligand>
</feature>
<dbReference type="SUPFAM" id="SSF50249">
    <property type="entry name" value="Nucleic acid-binding proteins"/>
    <property type="match status" value="1"/>
</dbReference>
<evidence type="ECO:0000256" key="1">
    <source>
        <dbReference type="ARBA" id="ARBA00004067"/>
    </source>
</evidence>
<dbReference type="FunFam" id="1.10.150.20:FF:000006">
    <property type="entry name" value="DNA ligase"/>
    <property type="match status" value="1"/>
</dbReference>
<dbReference type="InterPro" id="IPR003583">
    <property type="entry name" value="Hlx-hairpin-Hlx_DNA-bd_motif"/>
</dbReference>
<dbReference type="AlphaFoldDB" id="A0A4V5MKK6"/>
<dbReference type="SMART" id="SM00278">
    <property type="entry name" value="HhH1"/>
    <property type="match status" value="4"/>
</dbReference>
<dbReference type="SMART" id="SM00532">
    <property type="entry name" value="LIGANc"/>
    <property type="match status" value="1"/>
</dbReference>
<keyword evidence="8 14" id="KW-0862">Zinc</keyword>
<dbReference type="FunFam" id="2.40.50.140:FF:000012">
    <property type="entry name" value="DNA ligase"/>
    <property type="match status" value="1"/>
</dbReference>
<dbReference type="HAMAP" id="MF_01588">
    <property type="entry name" value="DNA_ligase_A"/>
    <property type="match status" value="1"/>
</dbReference>
<dbReference type="Gene3D" id="3.40.50.10190">
    <property type="entry name" value="BRCT domain"/>
    <property type="match status" value="1"/>
</dbReference>
<reference evidence="16 17" key="1">
    <citation type="submission" date="2019-04" db="EMBL/GenBank/DDBJ databases">
        <title>Sphingobacterium olei sp. nov., isolated from oil-contaminated soil.</title>
        <authorList>
            <person name="Liu B."/>
        </authorList>
    </citation>
    <scope>NUCLEOTIDE SEQUENCE [LARGE SCALE GENOMIC DNA]</scope>
    <source>
        <strain evidence="16 17">HAL-9</strain>
    </source>
</reference>
<dbReference type="InterPro" id="IPR001679">
    <property type="entry name" value="DNA_ligase"/>
</dbReference>
<dbReference type="Gene3D" id="3.30.470.30">
    <property type="entry name" value="DNA ligase/mRNA capping enzyme"/>
    <property type="match status" value="1"/>
</dbReference>
<feature type="domain" description="BRCT" evidence="15">
    <location>
        <begin position="594"/>
        <end position="674"/>
    </location>
</feature>
<keyword evidence="4 14" id="KW-0436">Ligase</keyword>
<dbReference type="EC" id="6.5.1.2" evidence="2 14"/>
<evidence type="ECO:0000313" key="16">
    <source>
        <dbReference type="EMBL" id="TJZ53628.1"/>
    </source>
</evidence>
<dbReference type="NCBIfam" id="TIGR00575">
    <property type="entry name" value="dnlj"/>
    <property type="match status" value="1"/>
</dbReference>
<evidence type="ECO:0000256" key="5">
    <source>
        <dbReference type="ARBA" id="ARBA00022705"/>
    </source>
</evidence>
<dbReference type="Pfam" id="PF12826">
    <property type="entry name" value="HHH_2"/>
    <property type="match status" value="1"/>
</dbReference>
<dbReference type="Gene3D" id="1.10.150.20">
    <property type="entry name" value="5' to 3' exonuclease, C-terminal subdomain"/>
    <property type="match status" value="2"/>
</dbReference>
<dbReference type="PROSITE" id="PS50172">
    <property type="entry name" value="BRCT"/>
    <property type="match status" value="1"/>
</dbReference>
<dbReference type="OrthoDB" id="9759736at2"/>
<accession>A0A4V5MKK6</accession>
<feature type="active site" description="N6-AMP-lysine intermediate" evidence="14">
    <location>
        <position position="114"/>
    </location>
</feature>
<dbReference type="Proteomes" id="UP000306808">
    <property type="component" value="Unassembled WGS sequence"/>
</dbReference>
<dbReference type="InterPro" id="IPR036420">
    <property type="entry name" value="BRCT_dom_sf"/>
</dbReference>
<dbReference type="GO" id="GO:0005829">
    <property type="term" value="C:cytosol"/>
    <property type="evidence" value="ECO:0007669"/>
    <property type="project" value="TreeGrafter"/>
</dbReference>
<keyword evidence="7 14" id="KW-0227">DNA damage</keyword>
<dbReference type="GO" id="GO:0006281">
    <property type="term" value="P:DNA repair"/>
    <property type="evidence" value="ECO:0007669"/>
    <property type="project" value="UniProtKB-KW"/>
</dbReference>
<dbReference type="SUPFAM" id="SSF52113">
    <property type="entry name" value="BRCT domain"/>
    <property type="match status" value="1"/>
</dbReference>
<keyword evidence="14" id="KW-0464">Manganese</keyword>